<accession>A0AA39Q0N4</accession>
<evidence type="ECO:0000313" key="4">
    <source>
        <dbReference type="EMBL" id="KAK0493445.1"/>
    </source>
</evidence>
<feature type="domain" description="Plant heme peroxidase family profile" evidence="3">
    <location>
        <begin position="23"/>
        <end position="110"/>
    </location>
</feature>
<reference evidence="4" key="1">
    <citation type="submission" date="2023-06" db="EMBL/GenBank/DDBJ databases">
        <authorList>
            <consortium name="Lawrence Berkeley National Laboratory"/>
            <person name="Ahrendt S."/>
            <person name="Sahu N."/>
            <person name="Indic B."/>
            <person name="Wong-Bajracharya J."/>
            <person name="Merenyi Z."/>
            <person name="Ke H.-M."/>
            <person name="Monk M."/>
            <person name="Kocsube S."/>
            <person name="Drula E."/>
            <person name="Lipzen A."/>
            <person name="Balint B."/>
            <person name="Henrissat B."/>
            <person name="Andreopoulos B."/>
            <person name="Martin F.M."/>
            <person name="Harder C.B."/>
            <person name="Rigling D."/>
            <person name="Ford K.L."/>
            <person name="Foster G.D."/>
            <person name="Pangilinan J."/>
            <person name="Papanicolaou A."/>
            <person name="Barry K."/>
            <person name="LaButti K."/>
            <person name="Viragh M."/>
            <person name="Koriabine M."/>
            <person name="Yan M."/>
            <person name="Riley R."/>
            <person name="Champramary S."/>
            <person name="Plett K.L."/>
            <person name="Tsai I.J."/>
            <person name="Slot J."/>
            <person name="Sipos G."/>
            <person name="Plett J."/>
            <person name="Nagy L.G."/>
            <person name="Grigoriev I.V."/>
        </authorList>
    </citation>
    <scope>NUCLEOTIDE SEQUENCE</scope>
    <source>
        <strain evidence="4">HWK02</strain>
    </source>
</reference>
<keyword evidence="2" id="KW-0575">Peroxidase</keyword>
<dbReference type="PROSITE" id="PS50873">
    <property type="entry name" value="PEROXIDASE_4"/>
    <property type="match status" value="1"/>
</dbReference>
<evidence type="ECO:0000259" key="3">
    <source>
        <dbReference type="PROSITE" id="PS50873"/>
    </source>
</evidence>
<dbReference type="InterPro" id="IPR010255">
    <property type="entry name" value="Haem_peroxidase_sf"/>
</dbReference>
<dbReference type="EC" id="1.11.1.-" evidence="2"/>
<dbReference type="AlphaFoldDB" id="A0AA39Q0N4"/>
<dbReference type="GO" id="GO:0046872">
    <property type="term" value="F:metal ion binding"/>
    <property type="evidence" value="ECO:0007669"/>
    <property type="project" value="UniProtKB-UniRule"/>
</dbReference>
<protein>
    <recommendedName>
        <fullName evidence="2">Peroxidase</fullName>
        <ecNumber evidence="2">1.11.1.-</ecNumber>
    </recommendedName>
</protein>
<dbReference type="Pfam" id="PF00141">
    <property type="entry name" value="peroxidase"/>
    <property type="match status" value="1"/>
</dbReference>
<dbReference type="InterPro" id="IPR002016">
    <property type="entry name" value="Haem_peroxidase"/>
</dbReference>
<proteinExistence type="inferred from homology"/>
<gene>
    <name evidence="4" type="ORF">EDD18DRAFT_420894</name>
</gene>
<comment type="similarity">
    <text evidence="1">Belongs to the peroxidase family.</text>
</comment>
<dbReference type="SUPFAM" id="SSF48113">
    <property type="entry name" value="Heme-dependent peroxidases"/>
    <property type="match status" value="1"/>
</dbReference>
<evidence type="ECO:0000256" key="1">
    <source>
        <dbReference type="RuleBase" id="RU004241"/>
    </source>
</evidence>
<dbReference type="GO" id="GO:0004601">
    <property type="term" value="F:peroxidase activity"/>
    <property type="evidence" value="ECO:0007669"/>
    <property type="project" value="UniProtKB-KW"/>
</dbReference>
<comment type="caution">
    <text evidence="4">The sequence shown here is derived from an EMBL/GenBank/DDBJ whole genome shotgun (WGS) entry which is preliminary data.</text>
</comment>
<dbReference type="Proteomes" id="UP001175228">
    <property type="component" value="Unassembled WGS sequence"/>
</dbReference>
<sequence length="136" mass="14746">MTLRILFRFRQCPRTYTVNPNYAFKDAAQLTPSGGLHSSERCPSLGGCSSPTIRIPLRVGRIDATEGGELGVPEPESNLEEILAISAKTGFNQPDLIALTVCGHTTGSVHQAGFPQVGRLLLSVTISRPLMVPFYY</sequence>
<keyword evidence="2" id="KW-0560">Oxidoreductase</keyword>
<dbReference type="GO" id="GO:0020037">
    <property type="term" value="F:heme binding"/>
    <property type="evidence" value="ECO:0007669"/>
    <property type="project" value="UniProtKB-UniRule"/>
</dbReference>
<dbReference type="EMBL" id="JAUEPU010000025">
    <property type="protein sequence ID" value="KAK0493445.1"/>
    <property type="molecule type" value="Genomic_DNA"/>
</dbReference>
<evidence type="ECO:0000256" key="2">
    <source>
        <dbReference type="RuleBase" id="RU363051"/>
    </source>
</evidence>
<dbReference type="Gene3D" id="1.10.420.10">
    <property type="entry name" value="Peroxidase, domain 2"/>
    <property type="match status" value="1"/>
</dbReference>
<keyword evidence="5" id="KW-1185">Reference proteome</keyword>
<evidence type="ECO:0000313" key="5">
    <source>
        <dbReference type="Proteomes" id="UP001175228"/>
    </source>
</evidence>
<name>A0AA39Q0N4_9AGAR</name>
<dbReference type="GO" id="GO:0006979">
    <property type="term" value="P:response to oxidative stress"/>
    <property type="evidence" value="ECO:0007669"/>
    <property type="project" value="InterPro"/>
</dbReference>
<organism evidence="4 5">
    <name type="scientific">Armillaria luteobubalina</name>
    <dbReference type="NCBI Taxonomy" id="153913"/>
    <lineage>
        <taxon>Eukaryota</taxon>
        <taxon>Fungi</taxon>
        <taxon>Dikarya</taxon>
        <taxon>Basidiomycota</taxon>
        <taxon>Agaricomycotina</taxon>
        <taxon>Agaricomycetes</taxon>
        <taxon>Agaricomycetidae</taxon>
        <taxon>Agaricales</taxon>
        <taxon>Marasmiineae</taxon>
        <taxon>Physalacriaceae</taxon>
        <taxon>Armillaria</taxon>
    </lineage>
</organism>